<dbReference type="Pfam" id="PF19012">
    <property type="entry name" value="DUF5741"/>
    <property type="match status" value="1"/>
</dbReference>
<dbReference type="AlphaFoldDB" id="A0A0R3UBT7"/>
<proteinExistence type="predicted"/>
<feature type="domain" description="DUF5741" evidence="3">
    <location>
        <begin position="253"/>
        <end position="329"/>
    </location>
</feature>
<dbReference type="InterPro" id="IPR043979">
    <property type="entry name" value="DUF5741"/>
</dbReference>
<accession>A0A0R3UBT7</accession>
<feature type="region of interest" description="Disordered" evidence="2">
    <location>
        <begin position="717"/>
        <end position="755"/>
    </location>
</feature>
<keyword evidence="1" id="KW-0175">Coiled coil</keyword>
<feature type="coiled-coil region" evidence="1">
    <location>
        <begin position="296"/>
        <end position="330"/>
    </location>
</feature>
<gene>
    <name evidence="4" type="ORF">MCOS_LOCUS4386</name>
</gene>
<evidence type="ECO:0000256" key="1">
    <source>
        <dbReference type="SAM" id="Coils"/>
    </source>
</evidence>
<feature type="coiled-coil region" evidence="1">
    <location>
        <begin position="95"/>
        <end position="122"/>
    </location>
</feature>
<evidence type="ECO:0000313" key="4">
    <source>
        <dbReference type="EMBL" id="VDD78383.1"/>
    </source>
</evidence>
<dbReference type="STRING" id="53468.A0A0R3UBT7"/>
<dbReference type="Proteomes" id="UP000267029">
    <property type="component" value="Unassembled WGS sequence"/>
</dbReference>
<evidence type="ECO:0000259" key="3">
    <source>
        <dbReference type="Pfam" id="PF19012"/>
    </source>
</evidence>
<feature type="compositionally biased region" description="Low complexity" evidence="2">
    <location>
        <begin position="731"/>
        <end position="755"/>
    </location>
</feature>
<reference evidence="4 5" key="1">
    <citation type="submission" date="2018-10" db="EMBL/GenBank/DDBJ databases">
        <authorList>
            <consortium name="Pathogen Informatics"/>
        </authorList>
    </citation>
    <scope>NUCLEOTIDE SEQUENCE [LARGE SCALE GENOMIC DNA]</scope>
</reference>
<evidence type="ECO:0000313" key="5">
    <source>
        <dbReference type="Proteomes" id="UP000267029"/>
    </source>
</evidence>
<organism evidence="4 5">
    <name type="scientific">Mesocestoides corti</name>
    <name type="common">Flatworm</name>
    <dbReference type="NCBI Taxonomy" id="53468"/>
    <lineage>
        <taxon>Eukaryota</taxon>
        <taxon>Metazoa</taxon>
        <taxon>Spiralia</taxon>
        <taxon>Lophotrochozoa</taxon>
        <taxon>Platyhelminthes</taxon>
        <taxon>Cestoda</taxon>
        <taxon>Eucestoda</taxon>
        <taxon>Cyclophyllidea</taxon>
        <taxon>Mesocestoididae</taxon>
        <taxon>Mesocestoides</taxon>
    </lineage>
</organism>
<name>A0A0R3UBT7_MESCO</name>
<evidence type="ECO:0000256" key="2">
    <source>
        <dbReference type="SAM" id="MobiDB-lite"/>
    </source>
</evidence>
<dbReference type="EMBL" id="UXSR01001579">
    <property type="protein sequence ID" value="VDD78383.1"/>
    <property type="molecule type" value="Genomic_DNA"/>
</dbReference>
<keyword evidence="5" id="KW-1185">Reference proteome</keyword>
<feature type="region of interest" description="Disordered" evidence="2">
    <location>
        <begin position="233"/>
        <end position="257"/>
    </location>
</feature>
<protein>
    <recommendedName>
        <fullName evidence="3">DUF5741 domain-containing protein</fullName>
    </recommendedName>
</protein>
<sequence length="801" mass="86842">MVCLTETTEKMASVSAELEASRADVLGLRRRLSESEGTVSRHLQDLAEVASRSRAFAERLAGAKNRAAVVAGEMSTGWRDCLEQEVMVMASVEVLESLLGDFKAAESRLGELEAQKKAEEEGRVERVTAVYEAKLVEQKAQLEGRLNERVMAYEKTMRDVEAKYAALLEAAESRHVAAAERCERLVAREAELVDEMEAKDVKILGLESDLVAVRMTAAETQVELESLNRRMVEREEAEGAEEGRNTRRSSASEMEEKARKYPELKAIAFDLKSRLRKRAELLESSMKENRRLRRIVHENERRAKGFLEELERLRRQIVEKKGAIKKLEAVARSLPVRHVGARPCDYDAPPETRKSPRRPRSVEWSCKDCGHEVAPDVLGRAEVDLGVGEEVVEGKEKEEGEECVGVAVGTAAEPGATLNTVVTSATQLHDVKASVPQEVRCVSGKLMSVPPCWKQQSMPGGVGGVSSLVTSIEVTIRELSKCLESQRQASVMAEDATYSLDADDGALTNTQDVNDTLSVTSDGGSLSVSASSLSRQSSYRCSERGVSSVAVGVAPRKKSLTPNPGAIGDLQEHISRCARELSSLCFALMQELTKPEAASGNVVFVNAWEGSVAVYLAVTQTLTASRVDCGFGRDGGSGMRIIGPPTSQSNHQPDSEVCIGITGAEGRVSMSSWGHACTRQRGGKEAIGNLWTCTFQGDEVLSCVVSDLREALRLLGPGRLNSPRQSHQGDSASNSCRSRSSGGATARKPTVTTSSSCSCQQRCSRVINTVEELTAMLNSTASVLSESAVQTRRQPHESGSP</sequence>
<dbReference type="OrthoDB" id="6244669at2759"/>